<keyword evidence="5" id="KW-1185">Reference proteome</keyword>
<evidence type="ECO:0000256" key="1">
    <source>
        <dbReference type="ARBA" id="ARBA00008635"/>
    </source>
</evidence>
<dbReference type="InterPro" id="IPR007837">
    <property type="entry name" value="DinB"/>
</dbReference>
<feature type="binding site" evidence="3">
    <location>
        <position position="38"/>
    </location>
    <ligand>
        <name>a divalent metal cation</name>
        <dbReference type="ChEBI" id="CHEBI:60240"/>
    </ligand>
</feature>
<dbReference type="RefSeq" id="WP_129874952.1">
    <property type="nucleotide sequence ID" value="NZ_SEWG01000001.1"/>
</dbReference>
<evidence type="ECO:0000256" key="2">
    <source>
        <dbReference type="ARBA" id="ARBA00022723"/>
    </source>
</evidence>
<dbReference type="SUPFAM" id="SSF109854">
    <property type="entry name" value="DinB/YfiT-like putative metalloenzymes"/>
    <property type="match status" value="1"/>
</dbReference>
<dbReference type="OrthoDB" id="9811413at2"/>
<keyword evidence="2 3" id="KW-0479">Metal-binding</keyword>
<organism evidence="4 5">
    <name type="scientific">Mucilaginibacter terrigena</name>
    <dbReference type="NCBI Taxonomy" id="2492395"/>
    <lineage>
        <taxon>Bacteria</taxon>
        <taxon>Pseudomonadati</taxon>
        <taxon>Bacteroidota</taxon>
        <taxon>Sphingobacteriia</taxon>
        <taxon>Sphingobacteriales</taxon>
        <taxon>Sphingobacteriaceae</taxon>
        <taxon>Mucilaginibacter</taxon>
    </lineage>
</organism>
<dbReference type="Pfam" id="PF05163">
    <property type="entry name" value="DinB"/>
    <property type="match status" value="1"/>
</dbReference>
<proteinExistence type="inferred from homology"/>
<dbReference type="Proteomes" id="UP000293331">
    <property type="component" value="Unassembled WGS sequence"/>
</dbReference>
<sequence>MKSYFIRLFNYDQFANRQIADLIVKTGINGKPVKLMTHLLVAEEVWLSRCMGQHTKVTELWPDWDAASYGAIIDKLHHGWITFLNSLNEAGFDKIITYRNLQGQLFETALCDILAHVINHGTHTRAQAGQHLKLTGDDKLPITDYVYYLRQINPAP</sequence>
<evidence type="ECO:0008006" key="6">
    <source>
        <dbReference type="Google" id="ProtNLM"/>
    </source>
</evidence>
<reference evidence="4 5" key="1">
    <citation type="submission" date="2019-02" db="EMBL/GenBank/DDBJ databases">
        <title>Bacterial novel species Mucilaginibacter sp. 17JY9-4 isolated from soil.</title>
        <authorList>
            <person name="Jung H.-Y."/>
        </authorList>
    </citation>
    <scope>NUCLEOTIDE SEQUENCE [LARGE SCALE GENOMIC DNA]</scope>
    <source>
        <strain evidence="4 5">17JY9-4</strain>
    </source>
</reference>
<protein>
    <recommendedName>
        <fullName evidence="6">Damage-inducible protein DinB</fullName>
    </recommendedName>
</protein>
<dbReference type="AlphaFoldDB" id="A0A4Q5LRX7"/>
<dbReference type="Gene3D" id="1.20.120.450">
    <property type="entry name" value="dinb family like domain"/>
    <property type="match status" value="1"/>
</dbReference>
<evidence type="ECO:0000313" key="5">
    <source>
        <dbReference type="Proteomes" id="UP000293331"/>
    </source>
</evidence>
<dbReference type="GO" id="GO:0046872">
    <property type="term" value="F:metal ion binding"/>
    <property type="evidence" value="ECO:0007669"/>
    <property type="project" value="UniProtKB-KW"/>
</dbReference>
<gene>
    <name evidence="4" type="ORF">EWM62_01970</name>
</gene>
<accession>A0A4Q5LRX7</accession>
<comment type="similarity">
    <text evidence="1">Belongs to the DinB family.</text>
</comment>
<name>A0A4Q5LRX7_9SPHI</name>
<evidence type="ECO:0000313" key="4">
    <source>
        <dbReference type="EMBL" id="RYU92224.1"/>
    </source>
</evidence>
<feature type="binding site" evidence="3">
    <location>
        <position position="120"/>
    </location>
    <ligand>
        <name>a divalent metal cation</name>
        <dbReference type="ChEBI" id="CHEBI:60240"/>
    </ligand>
</feature>
<evidence type="ECO:0000256" key="3">
    <source>
        <dbReference type="PIRSR" id="PIRSR607837-1"/>
    </source>
</evidence>
<comment type="caution">
    <text evidence="4">The sequence shown here is derived from an EMBL/GenBank/DDBJ whole genome shotgun (WGS) entry which is preliminary data.</text>
</comment>
<dbReference type="InterPro" id="IPR034660">
    <property type="entry name" value="DinB/YfiT-like"/>
</dbReference>
<dbReference type="EMBL" id="SEWG01000001">
    <property type="protein sequence ID" value="RYU92224.1"/>
    <property type="molecule type" value="Genomic_DNA"/>
</dbReference>